<sequence length="215" mass="23722">MGGSLGTAGSSGPDNRPAGQRRWLPSITAGVAVAWEKLRGLWGKPQATPQASLTYELYTQDSVLVKRATCSLSATGEAEWQQLQQGFRAREGGYVQVYLANASATNAWFDDLQAEVFPVLTQQENHYDPFGQNLPEIELTSATDRKEQYTGQEKVDEFGLSLADYNPQYYDFQLGCFQGIDADVASYISQSPYNYCLNNSVGHADPDGKNPRYLV</sequence>
<protein>
    <recommendedName>
        <fullName evidence="4">RHS repeat-associated core domain-containing protein</fullName>
    </recommendedName>
</protein>
<dbReference type="Gene3D" id="2.180.10.10">
    <property type="entry name" value="RHS repeat-associated core"/>
    <property type="match status" value="1"/>
</dbReference>
<dbReference type="NCBIfam" id="TIGR03696">
    <property type="entry name" value="Rhs_assc_core"/>
    <property type="match status" value="1"/>
</dbReference>
<evidence type="ECO:0000256" key="1">
    <source>
        <dbReference type="SAM" id="MobiDB-lite"/>
    </source>
</evidence>
<evidence type="ECO:0000313" key="2">
    <source>
        <dbReference type="EMBL" id="MBD2768580.1"/>
    </source>
</evidence>
<accession>A0A927GJM9</accession>
<dbReference type="EMBL" id="JACXAD010000012">
    <property type="protein sequence ID" value="MBD2768580.1"/>
    <property type="molecule type" value="Genomic_DNA"/>
</dbReference>
<organism evidence="2 3">
    <name type="scientific">Hymenobacter montanus</name>
    <dbReference type="NCBI Taxonomy" id="2771359"/>
    <lineage>
        <taxon>Bacteria</taxon>
        <taxon>Pseudomonadati</taxon>
        <taxon>Bacteroidota</taxon>
        <taxon>Cytophagia</taxon>
        <taxon>Cytophagales</taxon>
        <taxon>Hymenobacteraceae</taxon>
        <taxon>Hymenobacter</taxon>
    </lineage>
</organism>
<dbReference type="InterPro" id="IPR022385">
    <property type="entry name" value="Rhs_assc_core"/>
</dbReference>
<evidence type="ECO:0008006" key="4">
    <source>
        <dbReference type="Google" id="ProtNLM"/>
    </source>
</evidence>
<comment type="caution">
    <text evidence="2">The sequence shown here is derived from an EMBL/GenBank/DDBJ whole genome shotgun (WGS) entry which is preliminary data.</text>
</comment>
<dbReference type="AlphaFoldDB" id="A0A927GJM9"/>
<feature type="region of interest" description="Disordered" evidence="1">
    <location>
        <begin position="1"/>
        <end position="21"/>
    </location>
</feature>
<gene>
    <name evidence="2" type="ORF">IC235_11850</name>
</gene>
<dbReference type="RefSeq" id="WP_191005397.1">
    <property type="nucleotide sequence ID" value="NZ_JACXAD010000012.1"/>
</dbReference>
<name>A0A927GJM9_9BACT</name>
<proteinExistence type="predicted"/>
<reference evidence="2" key="1">
    <citation type="submission" date="2020-09" db="EMBL/GenBank/DDBJ databases">
        <authorList>
            <person name="Kim M.K."/>
        </authorList>
    </citation>
    <scope>NUCLEOTIDE SEQUENCE</scope>
    <source>
        <strain evidence="2">BT664</strain>
    </source>
</reference>
<keyword evidence="3" id="KW-1185">Reference proteome</keyword>
<dbReference type="Proteomes" id="UP000612233">
    <property type="component" value="Unassembled WGS sequence"/>
</dbReference>
<evidence type="ECO:0000313" key="3">
    <source>
        <dbReference type="Proteomes" id="UP000612233"/>
    </source>
</evidence>